<name>A0A6C0JTR9_9ZZZZ</name>
<dbReference type="EMBL" id="MN740694">
    <property type="protein sequence ID" value="QHU08100.1"/>
    <property type="molecule type" value="Genomic_DNA"/>
</dbReference>
<evidence type="ECO:0000313" key="1">
    <source>
        <dbReference type="EMBL" id="QHU08100.1"/>
    </source>
</evidence>
<sequence length="129" mass="13642">MSCSNASHSGQMIYRCCDTSCPCEVPTYFADSYCSCSDLGDNVVMNVTLCSVLQPLNGIINLTRANAIYATLFPTVDCVSGTITQNNGSTFVAVIESGKIISQTDALQNGSILVDGNHCNPDIFVGSIN</sequence>
<accession>A0A6C0JTR9</accession>
<organism evidence="1">
    <name type="scientific">viral metagenome</name>
    <dbReference type="NCBI Taxonomy" id="1070528"/>
    <lineage>
        <taxon>unclassified sequences</taxon>
        <taxon>metagenomes</taxon>
        <taxon>organismal metagenomes</taxon>
    </lineage>
</organism>
<protein>
    <submittedName>
        <fullName evidence="1">Uncharacterized protein</fullName>
    </submittedName>
</protein>
<dbReference type="AlphaFoldDB" id="A0A6C0JTR9"/>
<reference evidence="1" key="1">
    <citation type="journal article" date="2020" name="Nature">
        <title>Giant virus diversity and host interactions through global metagenomics.</title>
        <authorList>
            <person name="Schulz F."/>
            <person name="Roux S."/>
            <person name="Paez-Espino D."/>
            <person name="Jungbluth S."/>
            <person name="Walsh D.A."/>
            <person name="Denef V.J."/>
            <person name="McMahon K.D."/>
            <person name="Konstantinidis K.T."/>
            <person name="Eloe-Fadrosh E.A."/>
            <person name="Kyrpides N.C."/>
            <person name="Woyke T."/>
        </authorList>
    </citation>
    <scope>NUCLEOTIDE SEQUENCE</scope>
    <source>
        <strain evidence="1">GVMAG-S-1062768-28</strain>
    </source>
</reference>
<proteinExistence type="predicted"/>